<reference evidence="1" key="1">
    <citation type="submission" date="2014-11" db="EMBL/GenBank/DDBJ databases">
        <authorList>
            <person name="Amaro Gonzalez C."/>
        </authorList>
    </citation>
    <scope>NUCLEOTIDE SEQUENCE</scope>
</reference>
<protein>
    <submittedName>
        <fullName evidence="1">Uncharacterized protein</fullName>
    </submittedName>
</protein>
<evidence type="ECO:0000313" key="1">
    <source>
        <dbReference type="EMBL" id="JAH58379.1"/>
    </source>
</evidence>
<proteinExistence type="predicted"/>
<reference evidence="1" key="2">
    <citation type="journal article" date="2015" name="Fish Shellfish Immunol.">
        <title>Early steps in the European eel (Anguilla anguilla)-Vibrio vulnificus interaction in the gills: Role of the RtxA13 toxin.</title>
        <authorList>
            <person name="Callol A."/>
            <person name="Pajuelo D."/>
            <person name="Ebbesson L."/>
            <person name="Teles M."/>
            <person name="MacKenzie S."/>
            <person name="Amaro C."/>
        </authorList>
    </citation>
    <scope>NUCLEOTIDE SEQUENCE</scope>
</reference>
<accession>A0A0E9TXI9</accession>
<dbReference type="AlphaFoldDB" id="A0A0E9TXI9"/>
<organism evidence="1">
    <name type="scientific">Anguilla anguilla</name>
    <name type="common">European freshwater eel</name>
    <name type="synonym">Muraena anguilla</name>
    <dbReference type="NCBI Taxonomy" id="7936"/>
    <lineage>
        <taxon>Eukaryota</taxon>
        <taxon>Metazoa</taxon>
        <taxon>Chordata</taxon>
        <taxon>Craniata</taxon>
        <taxon>Vertebrata</taxon>
        <taxon>Euteleostomi</taxon>
        <taxon>Actinopterygii</taxon>
        <taxon>Neopterygii</taxon>
        <taxon>Teleostei</taxon>
        <taxon>Anguilliformes</taxon>
        <taxon>Anguillidae</taxon>
        <taxon>Anguilla</taxon>
    </lineage>
</organism>
<dbReference type="EMBL" id="GBXM01050198">
    <property type="protein sequence ID" value="JAH58379.1"/>
    <property type="molecule type" value="Transcribed_RNA"/>
</dbReference>
<name>A0A0E9TXI9_ANGAN</name>
<sequence>MKSKHLSRLMIFCTACSTAILLCSTRLYNWTASKIHCYDDRSKMN</sequence>